<dbReference type="EMBL" id="UFQQ01000016">
    <property type="protein sequence ID" value="SSW92080.1"/>
    <property type="molecule type" value="Genomic_DNA"/>
</dbReference>
<dbReference type="GO" id="GO:0000287">
    <property type="term" value="F:magnesium ion binding"/>
    <property type="evidence" value="ECO:0007669"/>
    <property type="project" value="TreeGrafter"/>
</dbReference>
<dbReference type="NCBIfam" id="TIGR01484">
    <property type="entry name" value="HAD-SF-IIB"/>
    <property type="match status" value="1"/>
</dbReference>
<evidence type="ECO:0008006" key="5">
    <source>
        <dbReference type="Google" id="ProtNLM"/>
    </source>
</evidence>
<reference evidence="1 4" key="2">
    <citation type="submission" date="2018-07" db="EMBL/GenBank/DDBJ databases">
        <title>Genomic Encyclopedia of Archaeal and Bacterial Type Strains, Phase II (KMG-II): from individual species to whole genera.</title>
        <authorList>
            <person name="Goeker M."/>
        </authorList>
    </citation>
    <scope>NUCLEOTIDE SEQUENCE [LARGE SCALE GENOMIC DNA]</scope>
    <source>
        <strain evidence="1 4">JA575</strain>
    </source>
</reference>
<protein>
    <recommendedName>
        <fullName evidence="5">Cof subfamily protein (Haloacid dehalogenase superfamily)/HAD superfamily hydrolase (TIGR01484 family)</fullName>
    </recommendedName>
</protein>
<dbReference type="RefSeq" id="WP_114359148.1">
    <property type="nucleotide sequence ID" value="NZ_QRDT01000016.1"/>
</dbReference>
<proteinExistence type="predicted"/>
<dbReference type="OrthoDB" id="7847955at2"/>
<dbReference type="InterPro" id="IPR006379">
    <property type="entry name" value="HAD-SF_hydro_IIB"/>
</dbReference>
<dbReference type="Gene3D" id="3.40.50.1000">
    <property type="entry name" value="HAD superfamily/HAD-like"/>
    <property type="match status" value="1"/>
</dbReference>
<dbReference type="InterPro" id="IPR000150">
    <property type="entry name" value="Cof"/>
</dbReference>
<dbReference type="AlphaFoldDB" id="A0A336JR91"/>
<dbReference type="GO" id="GO:0005829">
    <property type="term" value="C:cytosol"/>
    <property type="evidence" value="ECO:0007669"/>
    <property type="project" value="TreeGrafter"/>
</dbReference>
<dbReference type="GO" id="GO:0016791">
    <property type="term" value="F:phosphatase activity"/>
    <property type="evidence" value="ECO:0007669"/>
    <property type="project" value="TreeGrafter"/>
</dbReference>
<dbReference type="InterPro" id="IPR023214">
    <property type="entry name" value="HAD_sf"/>
</dbReference>
<gene>
    <name evidence="1" type="ORF">BJ125_11655</name>
    <name evidence="2" type="ORF">SAMN05892882_11655</name>
</gene>
<dbReference type="PANTHER" id="PTHR10000:SF8">
    <property type="entry name" value="HAD SUPERFAMILY HYDROLASE-LIKE, TYPE 3"/>
    <property type="match status" value="1"/>
</dbReference>
<dbReference type="CDD" id="cd07516">
    <property type="entry name" value="HAD_Pase"/>
    <property type="match status" value="1"/>
</dbReference>
<dbReference type="SUPFAM" id="SSF56784">
    <property type="entry name" value="HAD-like"/>
    <property type="match status" value="1"/>
</dbReference>
<reference evidence="2 3" key="1">
    <citation type="submission" date="2017-08" db="EMBL/GenBank/DDBJ databases">
        <authorList>
            <person name="de Groot N.N."/>
        </authorList>
    </citation>
    <scope>NUCLEOTIDE SEQUENCE [LARGE SCALE GENOMIC DNA]</scope>
    <source>
        <strain evidence="2 3">JA575</strain>
    </source>
</reference>
<evidence type="ECO:0000313" key="3">
    <source>
        <dbReference type="Proteomes" id="UP000252631"/>
    </source>
</evidence>
<dbReference type="Proteomes" id="UP000252631">
    <property type="component" value="Unassembled WGS sequence"/>
</dbReference>
<dbReference type="PROSITE" id="PS01228">
    <property type="entry name" value="COF_1"/>
    <property type="match status" value="1"/>
</dbReference>
<dbReference type="EMBL" id="QRDT01000016">
    <property type="protein sequence ID" value="RED30547.1"/>
    <property type="molecule type" value="Genomic_DNA"/>
</dbReference>
<evidence type="ECO:0000313" key="4">
    <source>
        <dbReference type="Proteomes" id="UP000256343"/>
    </source>
</evidence>
<dbReference type="Pfam" id="PF08282">
    <property type="entry name" value="Hydrolase_3"/>
    <property type="match status" value="1"/>
</dbReference>
<organism evidence="2 3">
    <name type="scientific">Rhodopseudomonas pentothenatexigens</name>
    <dbReference type="NCBI Taxonomy" id="999699"/>
    <lineage>
        <taxon>Bacteria</taxon>
        <taxon>Pseudomonadati</taxon>
        <taxon>Pseudomonadota</taxon>
        <taxon>Alphaproteobacteria</taxon>
        <taxon>Hyphomicrobiales</taxon>
        <taxon>Nitrobacteraceae</taxon>
        <taxon>Rhodopseudomonas</taxon>
    </lineage>
</organism>
<evidence type="ECO:0000313" key="2">
    <source>
        <dbReference type="EMBL" id="SSW92080.1"/>
    </source>
</evidence>
<keyword evidence="4" id="KW-1185">Reference proteome</keyword>
<dbReference type="Gene3D" id="3.30.1240.10">
    <property type="match status" value="1"/>
</dbReference>
<dbReference type="NCBIfam" id="TIGR00099">
    <property type="entry name" value="Cof-subfamily"/>
    <property type="match status" value="1"/>
</dbReference>
<dbReference type="PANTHER" id="PTHR10000">
    <property type="entry name" value="PHOSPHOSERINE PHOSPHATASE"/>
    <property type="match status" value="1"/>
</dbReference>
<sequence>MTRIQLVISDVDGTLVTTDKRLTDRARDAVARLEDSGVGFTLTSSRPPVGMRMYSDPLGITLPLGPFNGSSIVDPELTVIEQHLIPDHAVATSLDLFARNGIDVWLFTNDNWYIRRDDGKYVPHEQRTIQFAPAMVDDFAPLAGQACKIVGVSADFALLKRCEPELQAALGDRALAVRSQDYYLDVTPPGRSKGTFVQAMAQRLGIAAEAIATIGDMQNDLPMFGVSGLPIAMGNATDDVKHQAAHVTARNDDDGFAAAIDFILDRNASLDR</sequence>
<dbReference type="Proteomes" id="UP000256343">
    <property type="component" value="Unassembled WGS sequence"/>
</dbReference>
<dbReference type="InterPro" id="IPR036412">
    <property type="entry name" value="HAD-like_sf"/>
</dbReference>
<accession>A0A336JR91</accession>
<dbReference type="SFLD" id="SFLDG01140">
    <property type="entry name" value="C2.B:_Phosphomannomutase_and_P"/>
    <property type="match status" value="1"/>
</dbReference>
<dbReference type="SFLD" id="SFLDS00003">
    <property type="entry name" value="Haloacid_Dehalogenase"/>
    <property type="match status" value="1"/>
</dbReference>
<name>A0A336JR91_9BRAD</name>
<evidence type="ECO:0000313" key="1">
    <source>
        <dbReference type="EMBL" id="RED30547.1"/>
    </source>
</evidence>